<dbReference type="Proteomes" id="UP001152795">
    <property type="component" value="Unassembled WGS sequence"/>
</dbReference>
<reference evidence="1" key="1">
    <citation type="submission" date="2020-04" db="EMBL/GenBank/DDBJ databases">
        <authorList>
            <person name="Alioto T."/>
            <person name="Alioto T."/>
            <person name="Gomez Garrido J."/>
        </authorList>
    </citation>
    <scope>NUCLEOTIDE SEQUENCE</scope>
    <source>
        <strain evidence="1">A484AB</strain>
    </source>
</reference>
<sequence length="80" mass="9667">MASKLIRHFYVGRRRKRRQYRPGSKEILRAFANQELKLFMNAIDLITENKNKARMFQLIQPNYEQSLGIVIMSQLHLRKY</sequence>
<keyword evidence="2" id="KW-1185">Reference proteome</keyword>
<evidence type="ECO:0000313" key="1">
    <source>
        <dbReference type="EMBL" id="CAB3985598.1"/>
    </source>
</evidence>
<protein>
    <submittedName>
        <fullName evidence="1">Uncharacterized protein</fullName>
    </submittedName>
</protein>
<proteinExistence type="predicted"/>
<gene>
    <name evidence="1" type="ORF">PACLA_8A064298</name>
</gene>
<accession>A0A6S7G128</accession>
<dbReference type="EMBL" id="CACRXK020000889">
    <property type="protein sequence ID" value="CAB3985598.1"/>
    <property type="molecule type" value="Genomic_DNA"/>
</dbReference>
<evidence type="ECO:0000313" key="2">
    <source>
        <dbReference type="Proteomes" id="UP001152795"/>
    </source>
</evidence>
<organism evidence="1 2">
    <name type="scientific">Paramuricea clavata</name>
    <name type="common">Red gorgonian</name>
    <name type="synonym">Violescent sea-whip</name>
    <dbReference type="NCBI Taxonomy" id="317549"/>
    <lineage>
        <taxon>Eukaryota</taxon>
        <taxon>Metazoa</taxon>
        <taxon>Cnidaria</taxon>
        <taxon>Anthozoa</taxon>
        <taxon>Octocorallia</taxon>
        <taxon>Malacalcyonacea</taxon>
        <taxon>Plexauridae</taxon>
        <taxon>Paramuricea</taxon>
    </lineage>
</organism>
<name>A0A6S7G128_PARCT</name>
<dbReference type="AlphaFoldDB" id="A0A6S7G128"/>
<comment type="caution">
    <text evidence="1">The sequence shown here is derived from an EMBL/GenBank/DDBJ whole genome shotgun (WGS) entry which is preliminary data.</text>
</comment>